<comment type="caution">
    <text evidence="1">The sequence shown here is derived from an EMBL/GenBank/DDBJ whole genome shotgun (WGS) entry which is preliminary data.</text>
</comment>
<name>A0ABS4WAF9_9MICC</name>
<keyword evidence="2" id="KW-1185">Reference proteome</keyword>
<accession>A0ABS4WAF9</accession>
<evidence type="ECO:0000313" key="2">
    <source>
        <dbReference type="Proteomes" id="UP000766570"/>
    </source>
</evidence>
<dbReference type="PANTHER" id="PTHR36456">
    <property type="entry name" value="UPF0232 PROTEIN SCO3875"/>
    <property type="match status" value="1"/>
</dbReference>
<evidence type="ECO:0000313" key="1">
    <source>
        <dbReference type="EMBL" id="MBP2372594.1"/>
    </source>
</evidence>
<dbReference type="EMBL" id="JAGIOE010000001">
    <property type="protein sequence ID" value="MBP2372594.1"/>
    <property type="molecule type" value="Genomic_DNA"/>
</dbReference>
<gene>
    <name evidence="1" type="ORF">JOF46_000506</name>
</gene>
<dbReference type="PANTHER" id="PTHR36456:SF1">
    <property type="entry name" value="UPF0232 PROTEIN SCO3875"/>
    <property type="match status" value="1"/>
</dbReference>
<dbReference type="RefSeq" id="WP_209905893.1">
    <property type="nucleotide sequence ID" value="NZ_BAAAMI010000019.1"/>
</dbReference>
<organism evidence="1 2">
    <name type="scientific">Paeniglutamicibacter psychrophenolicus</name>
    <dbReference type="NCBI Taxonomy" id="257454"/>
    <lineage>
        <taxon>Bacteria</taxon>
        <taxon>Bacillati</taxon>
        <taxon>Actinomycetota</taxon>
        <taxon>Actinomycetes</taxon>
        <taxon>Micrococcales</taxon>
        <taxon>Micrococcaceae</taxon>
        <taxon>Paeniglutamicibacter</taxon>
    </lineage>
</organism>
<dbReference type="Pfam" id="PF05258">
    <property type="entry name" value="DciA"/>
    <property type="match status" value="1"/>
</dbReference>
<sequence length="183" mass="19976">MSEEKDPHAPEALDASRAILNRMRESALSRGEARIDAAKAAKFEENAAARKAKRRASAAPAKYTDGRDPQEIGNLFGKIVRDRGWSAPVAVGSVLSRWAELVGPQIAAHCNPESFEDSTVVVRCDSTTWATQMRLLSHELLKHFDKELGHGVITVIRVLGPAAPTWRHGGRSVKGRGPRDTYG</sequence>
<dbReference type="InterPro" id="IPR007922">
    <property type="entry name" value="DciA-like"/>
</dbReference>
<protein>
    <submittedName>
        <fullName evidence="1">Nucleic acid-binding Zn ribbon protein</fullName>
    </submittedName>
</protein>
<dbReference type="Proteomes" id="UP000766570">
    <property type="component" value="Unassembled WGS sequence"/>
</dbReference>
<reference evidence="1 2" key="1">
    <citation type="submission" date="2021-03" db="EMBL/GenBank/DDBJ databases">
        <title>Sequencing the genomes of 1000 actinobacteria strains.</title>
        <authorList>
            <person name="Klenk H.-P."/>
        </authorList>
    </citation>
    <scope>NUCLEOTIDE SEQUENCE [LARGE SCALE GENOMIC DNA]</scope>
    <source>
        <strain evidence="1 2">DSM 15454</strain>
    </source>
</reference>
<proteinExistence type="predicted"/>